<organism evidence="2 3">
    <name type="scientific">Fructilactobacillus carniphilus</name>
    <dbReference type="NCBI Taxonomy" id="2940297"/>
    <lineage>
        <taxon>Bacteria</taxon>
        <taxon>Bacillati</taxon>
        <taxon>Bacillota</taxon>
        <taxon>Bacilli</taxon>
        <taxon>Lactobacillales</taxon>
        <taxon>Lactobacillaceae</taxon>
        <taxon>Fructilactobacillus</taxon>
    </lineage>
</organism>
<keyword evidence="1" id="KW-1133">Transmembrane helix</keyword>
<protein>
    <submittedName>
        <fullName evidence="2">Uncharacterized protein</fullName>
    </submittedName>
</protein>
<feature type="transmembrane region" description="Helical" evidence="1">
    <location>
        <begin position="6"/>
        <end position="28"/>
    </location>
</feature>
<dbReference type="EMBL" id="CP097121">
    <property type="protein sequence ID" value="USS90918.1"/>
    <property type="molecule type" value="Genomic_DNA"/>
</dbReference>
<evidence type="ECO:0000313" key="3">
    <source>
        <dbReference type="Proteomes" id="UP001056164"/>
    </source>
</evidence>
<sequence>MKTGIELVLGFLIALIIYNVLHHFLVTLPNKRHQRHVRGLVDQEVNKTLTTLQDPTGQLVVGELERAKVLDEVWGRGIMVFEYRCVLQQHPGELETTQLLADALKRQARADGYVTPSGRTRLLVTDCWINQDQLSFDVVDLANRATQEYVTDLHRLDK</sequence>
<dbReference type="RefSeq" id="WP_252795412.1">
    <property type="nucleotide sequence ID" value="NZ_CP097121.1"/>
</dbReference>
<keyword evidence="3" id="KW-1185">Reference proteome</keyword>
<evidence type="ECO:0000256" key="1">
    <source>
        <dbReference type="SAM" id="Phobius"/>
    </source>
</evidence>
<keyword evidence="1" id="KW-0812">Transmembrane</keyword>
<reference evidence="2" key="1">
    <citation type="submission" date="2022-05" db="EMBL/GenBank/DDBJ databases">
        <authorList>
            <person name="Oliphant S.A."/>
            <person name="Watson-Haigh N.S."/>
            <person name="Sumby K.M."/>
            <person name="Gardner J.M."/>
            <person name="Jiranek V."/>
        </authorList>
    </citation>
    <scope>NUCLEOTIDE SEQUENCE</scope>
    <source>
        <strain evidence="2">KI4_A6</strain>
    </source>
</reference>
<gene>
    <name evidence="2" type="ORF">M3M37_01550</name>
</gene>
<evidence type="ECO:0000313" key="2">
    <source>
        <dbReference type="EMBL" id="USS90918.1"/>
    </source>
</evidence>
<name>A0ABY5C007_9LACO</name>
<accession>A0ABY5C007</accession>
<keyword evidence="1" id="KW-0472">Membrane</keyword>
<proteinExistence type="predicted"/>
<dbReference type="Proteomes" id="UP001056164">
    <property type="component" value="Chromosome"/>
</dbReference>